<dbReference type="Pfam" id="PF12680">
    <property type="entry name" value="SnoaL_2"/>
    <property type="match status" value="1"/>
</dbReference>
<accession>A0ABT4ZHL7</accession>
<comment type="caution">
    <text evidence="2">The sequence shown here is derived from an EMBL/GenBank/DDBJ whole genome shotgun (WGS) entry which is preliminary data.</text>
</comment>
<dbReference type="SUPFAM" id="SSF54427">
    <property type="entry name" value="NTF2-like"/>
    <property type="match status" value="1"/>
</dbReference>
<dbReference type="EMBL" id="JAQBIE010000014">
    <property type="protein sequence ID" value="MDB6178231.1"/>
    <property type="molecule type" value="Genomic_DNA"/>
</dbReference>
<feature type="domain" description="SnoaL-like" evidence="1">
    <location>
        <begin position="34"/>
        <end position="136"/>
    </location>
</feature>
<gene>
    <name evidence="2" type="ORF">PAF17_12070</name>
</gene>
<evidence type="ECO:0000259" key="1">
    <source>
        <dbReference type="Pfam" id="PF12680"/>
    </source>
</evidence>
<organism evidence="2 3">
    <name type="scientific">Paracoccus onchidii</name>
    <dbReference type="NCBI Taxonomy" id="3017813"/>
    <lineage>
        <taxon>Bacteria</taxon>
        <taxon>Pseudomonadati</taxon>
        <taxon>Pseudomonadota</taxon>
        <taxon>Alphaproteobacteria</taxon>
        <taxon>Rhodobacterales</taxon>
        <taxon>Paracoccaceae</taxon>
        <taxon>Paracoccus</taxon>
    </lineage>
</organism>
<dbReference type="InterPro" id="IPR032710">
    <property type="entry name" value="NTF2-like_dom_sf"/>
</dbReference>
<dbReference type="Gene3D" id="3.10.450.50">
    <property type="match status" value="1"/>
</dbReference>
<dbReference type="InterPro" id="IPR037401">
    <property type="entry name" value="SnoaL-like"/>
</dbReference>
<evidence type="ECO:0000313" key="2">
    <source>
        <dbReference type="EMBL" id="MDB6178231.1"/>
    </source>
</evidence>
<protein>
    <submittedName>
        <fullName evidence="2">DUF4440 domain-containing protein</fullName>
    </submittedName>
</protein>
<dbReference type="Proteomes" id="UP001165641">
    <property type="component" value="Unassembled WGS sequence"/>
</dbReference>
<keyword evidence="3" id="KW-1185">Reference proteome</keyword>
<name>A0ABT4ZHL7_9RHOB</name>
<dbReference type="RefSeq" id="WP_271889353.1">
    <property type="nucleotide sequence ID" value="NZ_JAQBIE010000014.1"/>
</dbReference>
<dbReference type="CDD" id="cd00531">
    <property type="entry name" value="NTF2_like"/>
    <property type="match status" value="1"/>
</dbReference>
<proteinExistence type="predicted"/>
<reference evidence="2" key="1">
    <citation type="submission" date="2022-12" db="EMBL/GenBank/DDBJ databases">
        <title>Paracoccus onchidii sp. nov., isolated from a marine invertebrate from the South China Sea.</title>
        <authorList>
            <person name="Xu S."/>
            <person name="Liu Z."/>
            <person name="Xu Y."/>
        </authorList>
    </citation>
    <scope>NUCLEOTIDE SEQUENCE</scope>
    <source>
        <strain evidence="2">Z330</strain>
    </source>
</reference>
<evidence type="ECO:0000313" key="3">
    <source>
        <dbReference type="Proteomes" id="UP001165641"/>
    </source>
</evidence>
<sequence length="147" mass="16609">MHEDITTMRVQMDPEFEAQASPHLAAARAALINWAKAVSASDIDQLLALYADDAILVPTMQDEIRGHDVERRDYFESFLANPDLSCRIDNMRKRISHKLGTVVIGGHYTFTFLKGGEQQTVPARYLFTFEELDGQWLITGHHSSAFV</sequence>